<dbReference type="KEGG" id="nvn:NVIE_009020"/>
<keyword evidence="2" id="KW-1185">Reference proteome</keyword>
<sequence>MARSFWIRSDIRYRGFFERREMFAAHYYADAKQEGDAMRENIAVRCLRKGRIMFLTNTKVAPNTAFYKHVYILKLLC</sequence>
<dbReference type="EMBL" id="CP007536">
    <property type="protein sequence ID" value="AIC15127.1"/>
    <property type="molecule type" value="Genomic_DNA"/>
</dbReference>
<protein>
    <submittedName>
        <fullName evidence="1">Uncharacterized protein</fullName>
    </submittedName>
</protein>
<proteinExistence type="predicted"/>
<organism evidence="1 2">
    <name type="scientific">Nitrososphaera viennensis EN76</name>
    <dbReference type="NCBI Taxonomy" id="926571"/>
    <lineage>
        <taxon>Archaea</taxon>
        <taxon>Nitrososphaerota</taxon>
        <taxon>Nitrososphaeria</taxon>
        <taxon>Nitrososphaerales</taxon>
        <taxon>Nitrososphaeraceae</taxon>
        <taxon>Nitrososphaera</taxon>
    </lineage>
</organism>
<accession>A0A060HPI8</accession>
<reference evidence="1 2" key="1">
    <citation type="journal article" date="2014" name="Int. J. Syst. Evol. Microbiol.">
        <title>Nitrososphaera viennensis gen. nov., sp. nov., an aerobic and mesophilic, ammonia-oxidizing archaeon from soil and a member of the archaeal phylum Thaumarchaeota.</title>
        <authorList>
            <person name="Stieglmeier M."/>
            <person name="Klingl A."/>
            <person name="Alves R.J."/>
            <person name="Rittmann S.K."/>
            <person name="Melcher M."/>
            <person name="Leisch N."/>
            <person name="Schleper C."/>
        </authorList>
    </citation>
    <scope>NUCLEOTIDE SEQUENCE [LARGE SCALE GENOMIC DNA]</scope>
    <source>
        <strain evidence="1">EN76</strain>
    </source>
</reference>
<dbReference type="HOGENOM" id="CLU_2629859_0_0_2"/>
<name>A0A060HPI8_9ARCH</name>
<evidence type="ECO:0000313" key="1">
    <source>
        <dbReference type="EMBL" id="AIC15127.1"/>
    </source>
</evidence>
<dbReference type="Proteomes" id="UP000027093">
    <property type="component" value="Chromosome"/>
</dbReference>
<dbReference type="AlphaFoldDB" id="A0A060HPI8"/>
<evidence type="ECO:0000313" key="2">
    <source>
        <dbReference type="Proteomes" id="UP000027093"/>
    </source>
</evidence>
<gene>
    <name evidence="1" type="ORF">NVIE_009020</name>
</gene>